<feature type="transmembrane region" description="Helical" evidence="1">
    <location>
        <begin position="303"/>
        <end position="324"/>
    </location>
</feature>
<feature type="transmembrane region" description="Helical" evidence="1">
    <location>
        <begin position="112"/>
        <end position="144"/>
    </location>
</feature>
<dbReference type="KEGG" id="obj:EIO64_10090"/>
<feature type="transmembrane region" description="Helical" evidence="1">
    <location>
        <begin position="185"/>
        <end position="213"/>
    </location>
</feature>
<gene>
    <name evidence="2" type="ORF">EIO64_10090</name>
</gene>
<keyword evidence="1" id="KW-1133">Transmembrane helix</keyword>
<name>A0A4D7B022_9FIRM</name>
<organism evidence="2 3">
    <name type="scientific">Dysosmobacter welbionis</name>
    <dbReference type="NCBI Taxonomy" id="2093857"/>
    <lineage>
        <taxon>Bacteria</taxon>
        <taxon>Bacillati</taxon>
        <taxon>Bacillota</taxon>
        <taxon>Clostridia</taxon>
        <taxon>Eubacteriales</taxon>
        <taxon>Oscillospiraceae</taxon>
        <taxon>Dysosmobacter</taxon>
    </lineage>
</organism>
<evidence type="ECO:0000313" key="3">
    <source>
        <dbReference type="Proteomes" id="UP000298642"/>
    </source>
</evidence>
<dbReference type="Proteomes" id="UP000298642">
    <property type="component" value="Chromosome"/>
</dbReference>
<proteinExistence type="predicted"/>
<feature type="transmembrane region" description="Helical" evidence="1">
    <location>
        <begin position="336"/>
        <end position="359"/>
    </location>
</feature>
<dbReference type="EMBL" id="CP034413">
    <property type="protein sequence ID" value="QCI59522.1"/>
    <property type="molecule type" value="Genomic_DNA"/>
</dbReference>
<evidence type="ECO:0000256" key="1">
    <source>
        <dbReference type="SAM" id="Phobius"/>
    </source>
</evidence>
<accession>A0A4D7B022</accession>
<dbReference type="AlphaFoldDB" id="A0A4D7B022"/>
<keyword evidence="1" id="KW-0812">Transmembrane</keyword>
<protein>
    <submittedName>
        <fullName evidence="2">ABC transporter permease</fullName>
    </submittedName>
</protein>
<keyword evidence="3" id="KW-1185">Reference proteome</keyword>
<feature type="transmembrane region" description="Helical" evidence="1">
    <location>
        <begin position="30"/>
        <end position="50"/>
    </location>
</feature>
<reference evidence="3" key="1">
    <citation type="submission" date="2018-12" db="EMBL/GenBank/DDBJ databases">
        <title>Dusodibacter welbiota gen. nov., sp. nov., isolated from human faeces and emended description of the Oscillibacter genus.</title>
        <authorList>
            <person name="Le Roy T."/>
            <person name="Van der Smissen P."/>
            <person name="Delzenne N."/>
            <person name="Muccioli G."/>
            <person name="Collet J.F."/>
            <person name="Cani P.D."/>
        </authorList>
    </citation>
    <scope>NUCLEOTIDE SEQUENCE [LARGE SCALE GENOMIC DNA]</scope>
    <source>
        <strain evidence="3">J115</strain>
    </source>
</reference>
<feature type="transmembrane region" description="Helical" evidence="1">
    <location>
        <begin position="262"/>
        <end position="283"/>
    </location>
</feature>
<feature type="transmembrane region" description="Helical" evidence="1">
    <location>
        <begin position="70"/>
        <end position="92"/>
    </location>
</feature>
<evidence type="ECO:0000313" key="2">
    <source>
        <dbReference type="EMBL" id="QCI59522.1"/>
    </source>
</evidence>
<feature type="transmembrane region" description="Helical" evidence="1">
    <location>
        <begin position="371"/>
        <end position="394"/>
    </location>
</feature>
<feature type="transmembrane region" description="Helical" evidence="1">
    <location>
        <begin position="150"/>
        <end position="173"/>
    </location>
</feature>
<dbReference type="RefSeq" id="WP_119311851.1">
    <property type="nucleotide sequence ID" value="NZ_CP034413.3"/>
</dbReference>
<keyword evidence="1" id="KW-0472">Membrane</keyword>
<sequence length="665" mass="73928">MSWEVRTMQSKTSYFNATLFRKNLTRFWPLWGLASFIGALFPLAVLLDMVHRGWNVLSAPDFTGMYYDAVSAVPVINLVYAALCAMAVWSYLYNARSVGLMHTLPIRREGLFLTNFLSGLSMTLIPYAVTGVLCVVVSLCGGAFDAKGLAVTVLAVLGESFFYFSSATFVAFITGNAFTMPPLYALLHFLAVLLDWLISSFAQGFIFGFSTYYTGVVEWLSPTVYLVNNVRCARQYVEVQQTFPDGTPYTSRLLTSADLESFWLIGVYALVGLALAALALILYRRRRSETAGDVVAVGWLRPVFRYGVAGLCALLGGQFLYSLFWYGFQQGEYYDTLPMVVCLLAAGAIGYYGASMLLAKAFKVFRGSWKGLGIVLAGCALVCCVLHFDLLGVADRVPEASQIQTLEIRIADNTYTLTPEKDADLLEQVRALHQTVVADESYVREMEARRSSTWSEDETPNTAYTGLNLTYTLKSGTRIDRWYSLLITRDRLAQPETYDYLLDQFVNSDTVKARRLHLDDDFWTVSGGSLYIDTRGEGYELGSREGDAILKAVGRDLTAGNWGDYDWFSGDSGSSYAMDLGLDFESADKERYDWISVHVTPAMTETVDCLERLGLVTRADLVTYRQLYPEDYGADGSSIWQEVPHTGENAVVYTEDTTSAMVSPA</sequence>